<keyword evidence="5" id="KW-0804">Transcription</keyword>
<evidence type="ECO:0000256" key="1">
    <source>
        <dbReference type="ARBA" id="ARBA00022723"/>
    </source>
</evidence>
<dbReference type="GO" id="GO:0008270">
    <property type="term" value="F:zinc ion binding"/>
    <property type="evidence" value="ECO:0007669"/>
    <property type="project" value="InterPro"/>
</dbReference>
<dbReference type="SUPFAM" id="SSF57701">
    <property type="entry name" value="Zn2/Cys6 DNA-binding domain"/>
    <property type="match status" value="1"/>
</dbReference>
<keyword evidence="4" id="KW-0238">DNA-binding</keyword>
<keyword evidence="1" id="KW-0479">Metal-binding</keyword>
<dbReference type="Gene3D" id="4.10.240.10">
    <property type="entry name" value="Zn(2)-C6 fungal-type DNA-binding domain"/>
    <property type="match status" value="1"/>
</dbReference>
<dbReference type="AlphaFoldDB" id="A0AB34KNU5"/>
<dbReference type="PROSITE" id="PS00463">
    <property type="entry name" value="ZN2_CY6_FUNGAL_1"/>
    <property type="match status" value="1"/>
</dbReference>
<evidence type="ECO:0000256" key="3">
    <source>
        <dbReference type="ARBA" id="ARBA00023015"/>
    </source>
</evidence>
<dbReference type="GeneID" id="96007340"/>
<evidence type="ECO:0000256" key="6">
    <source>
        <dbReference type="ARBA" id="ARBA00023242"/>
    </source>
</evidence>
<keyword evidence="6" id="KW-0539">Nucleus</keyword>
<dbReference type="PANTHER" id="PTHR36206:SF12">
    <property type="entry name" value="ASPERCRYPTIN BIOSYNTHESIS CLUSTER-SPECIFIC TRANSCRIPTION REGULATOR ATNN-RELATED"/>
    <property type="match status" value="1"/>
</dbReference>
<comment type="caution">
    <text evidence="8">The sequence shown here is derived from an EMBL/GenBank/DDBJ whole genome shotgun (WGS) entry which is preliminary data.</text>
</comment>
<feature type="domain" description="Zn(2)-C6 fungal-type" evidence="7">
    <location>
        <begin position="61"/>
        <end position="89"/>
    </location>
</feature>
<evidence type="ECO:0000259" key="7">
    <source>
        <dbReference type="PROSITE" id="PS50048"/>
    </source>
</evidence>
<keyword evidence="3" id="KW-0805">Transcription regulation</keyword>
<reference evidence="8 9" key="1">
    <citation type="journal article" date="2020" name="Microbiol. Resour. Announc.">
        <title>Draft Genome Sequence of a Cladosporium Species Isolated from the Mesophotic Ascidian Didemnum maculosum.</title>
        <authorList>
            <person name="Gioti A."/>
            <person name="Siaperas R."/>
            <person name="Nikolaivits E."/>
            <person name="Le Goff G."/>
            <person name="Ouazzani J."/>
            <person name="Kotoulas G."/>
            <person name="Topakas E."/>
        </authorList>
    </citation>
    <scope>NUCLEOTIDE SEQUENCE [LARGE SCALE GENOMIC DNA]</scope>
    <source>
        <strain evidence="8 9">TM138-S3</strain>
    </source>
</reference>
<gene>
    <name evidence="8" type="ORF">WHR41_05897</name>
</gene>
<evidence type="ECO:0000256" key="5">
    <source>
        <dbReference type="ARBA" id="ARBA00023163"/>
    </source>
</evidence>
<dbReference type="CDD" id="cd00067">
    <property type="entry name" value="GAL4"/>
    <property type="match status" value="1"/>
</dbReference>
<dbReference type="SMART" id="SM00066">
    <property type="entry name" value="GAL4"/>
    <property type="match status" value="1"/>
</dbReference>
<dbReference type="GO" id="GO:0000981">
    <property type="term" value="F:DNA-binding transcription factor activity, RNA polymerase II-specific"/>
    <property type="evidence" value="ECO:0007669"/>
    <property type="project" value="InterPro"/>
</dbReference>
<dbReference type="InterPro" id="IPR036864">
    <property type="entry name" value="Zn2-C6_fun-type_DNA-bd_sf"/>
</dbReference>
<accession>A0AB34KNU5</accession>
<dbReference type="PROSITE" id="PS50048">
    <property type="entry name" value="ZN2_CY6_FUNGAL_2"/>
    <property type="match status" value="1"/>
</dbReference>
<dbReference type="PANTHER" id="PTHR36206">
    <property type="entry name" value="ASPERCRYPTIN BIOSYNTHESIS CLUSTER-SPECIFIC TRANSCRIPTION REGULATOR ATNN-RELATED"/>
    <property type="match status" value="1"/>
</dbReference>
<proteinExistence type="predicted"/>
<dbReference type="Pfam" id="PF00172">
    <property type="entry name" value="Zn_clus"/>
    <property type="match status" value="1"/>
</dbReference>
<dbReference type="RefSeq" id="XP_069228381.1">
    <property type="nucleotide sequence ID" value="XM_069374502.1"/>
</dbReference>
<dbReference type="InterPro" id="IPR001138">
    <property type="entry name" value="Zn2Cys6_DnaBD"/>
</dbReference>
<sequence length="592" mass="66486">MQAHSMSPTETIPPGKCQILPLVRLPRSGIKDQTPADFKRINNQALVVRHTRVGRPKVKTGCITCKIRRIKCDEAKPHCERCTSTGRKCDGYAIPPPKKASSPKEPACRAPPSGQQLVLCRNIDLEQGASAERRAIDYFRCRTAPGVSGYFDADFWTHLVIQVAQSEPAVRHALVAVGALNERRDSFLKDLPYSRSVVRESSMNAKEMRRIWQHQHNDPLALSQYNKAIKHLSQLMSSPSSESVNIALLVCILFVCVECLRGDYQPAVKHFEAGMAIAKAGTGGDGPNSRVGAMGIREQVLPFFNRLELLSQLFGLRPTYPYGLMPSETVPQTFTSIDEARDSIVHLINLSIRFVHESKTRRIDHELTPQDIAQRADLIAHMRKWKATLDTYLATAQTSPRLVEAAAILEIHHLAMTTWLHRSLYAAECATDADTPLYDRAVCLAESIDDSSTSTSPSTFLFDMQLISPLYLVSIKCRHPALRRRAIAVLRRFVRREALWDSHMAAAIAERIMEIEETELNVFDGSVLPREEVRVCNANIDSAPGLNPSGNRVTFCTRPEGVRGRLCVWTEWIEYRGRRVHHSMRDPAIRLM</sequence>
<dbReference type="Proteomes" id="UP000803884">
    <property type="component" value="Unassembled WGS sequence"/>
</dbReference>
<evidence type="ECO:0000313" key="9">
    <source>
        <dbReference type="Proteomes" id="UP000803884"/>
    </source>
</evidence>
<dbReference type="InterPro" id="IPR052360">
    <property type="entry name" value="Transcr_Regulatory_Proteins"/>
</dbReference>
<evidence type="ECO:0000256" key="2">
    <source>
        <dbReference type="ARBA" id="ARBA00022833"/>
    </source>
</evidence>
<dbReference type="EMBL" id="JAAQHG020000020">
    <property type="protein sequence ID" value="KAL1585275.1"/>
    <property type="molecule type" value="Genomic_DNA"/>
</dbReference>
<evidence type="ECO:0000256" key="4">
    <source>
        <dbReference type="ARBA" id="ARBA00023125"/>
    </source>
</evidence>
<dbReference type="GO" id="GO:0003677">
    <property type="term" value="F:DNA binding"/>
    <property type="evidence" value="ECO:0007669"/>
    <property type="project" value="UniProtKB-KW"/>
</dbReference>
<keyword evidence="9" id="KW-1185">Reference proteome</keyword>
<dbReference type="InterPro" id="IPR021858">
    <property type="entry name" value="Fun_TF"/>
</dbReference>
<protein>
    <recommendedName>
        <fullName evidence="7">Zn(2)-C6 fungal-type domain-containing protein</fullName>
    </recommendedName>
</protein>
<name>A0AB34KNU5_9PEZI</name>
<evidence type="ECO:0000313" key="8">
    <source>
        <dbReference type="EMBL" id="KAL1585275.1"/>
    </source>
</evidence>
<organism evidence="8 9">
    <name type="scientific">Cladosporium halotolerans</name>
    <dbReference type="NCBI Taxonomy" id="1052096"/>
    <lineage>
        <taxon>Eukaryota</taxon>
        <taxon>Fungi</taxon>
        <taxon>Dikarya</taxon>
        <taxon>Ascomycota</taxon>
        <taxon>Pezizomycotina</taxon>
        <taxon>Dothideomycetes</taxon>
        <taxon>Dothideomycetidae</taxon>
        <taxon>Cladosporiales</taxon>
        <taxon>Cladosporiaceae</taxon>
        <taxon>Cladosporium</taxon>
    </lineage>
</organism>
<dbReference type="Pfam" id="PF11951">
    <property type="entry name" value="Fungal_trans_2"/>
    <property type="match status" value="1"/>
</dbReference>
<keyword evidence="2" id="KW-0862">Zinc</keyword>